<dbReference type="Pfam" id="PF02321">
    <property type="entry name" value="OEP"/>
    <property type="match status" value="2"/>
</dbReference>
<dbReference type="Proteomes" id="UP000396862">
    <property type="component" value="Unassembled WGS sequence"/>
</dbReference>
<feature type="chain" id="PRO_5015156503" evidence="9">
    <location>
        <begin position="21"/>
        <end position="433"/>
    </location>
</feature>
<name>A0A2P8CF55_9BACT</name>
<reference evidence="10 13" key="2">
    <citation type="submission" date="2019-10" db="EMBL/GenBank/DDBJ databases">
        <title>Prolixibacter strains distinguished by the presence of nitrate reductase genes were adept at nitrate-dependent anaerobic corrosion of metallic iron and carbon steel.</title>
        <authorList>
            <person name="Iino T."/>
            <person name="Shono N."/>
            <person name="Ito K."/>
            <person name="Nakamura R."/>
            <person name="Sueoka K."/>
            <person name="Harayama S."/>
            <person name="Ohkuma M."/>
        </authorList>
    </citation>
    <scope>NUCLEOTIDE SEQUENCE [LARGE SCALE GENOMIC DNA]</scope>
    <source>
        <strain evidence="10 13">MIC1-1</strain>
    </source>
</reference>
<evidence type="ECO:0000313" key="12">
    <source>
        <dbReference type="Proteomes" id="UP000240621"/>
    </source>
</evidence>
<keyword evidence="7" id="KW-0998">Cell outer membrane</keyword>
<dbReference type="Gene3D" id="1.20.1600.10">
    <property type="entry name" value="Outer membrane efflux proteins (OEP)"/>
    <property type="match status" value="1"/>
</dbReference>
<reference evidence="11 12" key="1">
    <citation type="submission" date="2018-03" db="EMBL/GenBank/DDBJ databases">
        <title>Genomic Encyclopedia of Archaeal and Bacterial Type Strains, Phase II (KMG-II): from individual species to whole genera.</title>
        <authorList>
            <person name="Goeker M."/>
        </authorList>
    </citation>
    <scope>NUCLEOTIDE SEQUENCE [LARGE SCALE GENOMIC DNA]</scope>
    <source>
        <strain evidence="11 12">DSM 27267</strain>
    </source>
</reference>
<dbReference type="GO" id="GO:0009279">
    <property type="term" value="C:cell outer membrane"/>
    <property type="evidence" value="ECO:0007669"/>
    <property type="project" value="UniProtKB-SubCell"/>
</dbReference>
<accession>A0A2P8CF55</accession>
<dbReference type="GO" id="GO:0015288">
    <property type="term" value="F:porin activity"/>
    <property type="evidence" value="ECO:0007669"/>
    <property type="project" value="TreeGrafter"/>
</dbReference>
<dbReference type="PANTHER" id="PTHR30026:SF20">
    <property type="entry name" value="OUTER MEMBRANE PROTEIN TOLC"/>
    <property type="match status" value="1"/>
</dbReference>
<evidence type="ECO:0000313" key="10">
    <source>
        <dbReference type="EMBL" id="GET23169.1"/>
    </source>
</evidence>
<dbReference type="Proteomes" id="UP000240621">
    <property type="component" value="Unassembled WGS sequence"/>
</dbReference>
<evidence type="ECO:0000256" key="7">
    <source>
        <dbReference type="ARBA" id="ARBA00023237"/>
    </source>
</evidence>
<dbReference type="EMBL" id="PYGC01000003">
    <property type="protein sequence ID" value="PSK83620.1"/>
    <property type="molecule type" value="Genomic_DNA"/>
</dbReference>
<evidence type="ECO:0000256" key="1">
    <source>
        <dbReference type="ARBA" id="ARBA00004442"/>
    </source>
</evidence>
<evidence type="ECO:0000256" key="5">
    <source>
        <dbReference type="ARBA" id="ARBA00022692"/>
    </source>
</evidence>
<proteinExistence type="inferred from homology"/>
<evidence type="ECO:0000256" key="8">
    <source>
        <dbReference type="SAM" id="Coils"/>
    </source>
</evidence>
<keyword evidence="4" id="KW-1134">Transmembrane beta strand</keyword>
<dbReference type="InterPro" id="IPR003423">
    <property type="entry name" value="OMP_efflux"/>
</dbReference>
<keyword evidence="6" id="KW-0472">Membrane</keyword>
<dbReference type="AlphaFoldDB" id="A0A2P8CF55"/>
<comment type="similarity">
    <text evidence="2">Belongs to the outer membrane factor (OMF) (TC 1.B.17) family.</text>
</comment>
<dbReference type="InterPro" id="IPR051906">
    <property type="entry name" value="TolC-like"/>
</dbReference>
<dbReference type="EMBL" id="BLAU01000001">
    <property type="protein sequence ID" value="GET23169.1"/>
    <property type="molecule type" value="Genomic_DNA"/>
</dbReference>
<dbReference type="OrthoDB" id="367883at2"/>
<gene>
    <name evidence="11" type="ORF">CLV93_10335</name>
    <name evidence="10" type="ORF">JCM18694_34150</name>
</gene>
<organism evidence="11 12">
    <name type="scientific">Prolixibacter denitrificans</name>
    <dbReference type="NCBI Taxonomy" id="1541063"/>
    <lineage>
        <taxon>Bacteria</taxon>
        <taxon>Pseudomonadati</taxon>
        <taxon>Bacteroidota</taxon>
        <taxon>Bacteroidia</taxon>
        <taxon>Marinilabiliales</taxon>
        <taxon>Prolixibacteraceae</taxon>
        <taxon>Prolixibacter</taxon>
    </lineage>
</organism>
<protein>
    <submittedName>
        <fullName evidence="11">Outer membrane protein TolC</fullName>
    </submittedName>
    <submittedName>
        <fullName evidence="10">Transporter</fullName>
    </submittedName>
</protein>
<comment type="caution">
    <text evidence="11">The sequence shown here is derived from an EMBL/GenBank/DDBJ whole genome shotgun (WGS) entry which is preliminary data.</text>
</comment>
<dbReference type="GO" id="GO:0015562">
    <property type="term" value="F:efflux transmembrane transporter activity"/>
    <property type="evidence" value="ECO:0007669"/>
    <property type="project" value="InterPro"/>
</dbReference>
<feature type="signal peptide" evidence="9">
    <location>
        <begin position="1"/>
        <end position="20"/>
    </location>
</feature>
<feature type="coiled-coil region" evidence="8">
    <location>
        <begin position="328"/>
        <end position="355"/>
    </location>
</feature>
<evidence type="ECO:0000256" key="3">
    <source>
        <dbReference type="ARBA" id="ARBA00022448"/>
    </source>
</evidence>
<sequence length="433" mass="48731">MRKVVLIATFLIAGLTTAFALPPEELQLTLKQAQDHALDYNKQVKNAKLDVDAAQKKVWESIASGLPQIDAKADYSNYLGASMTIQFDPNSPPTKIPFATTSNVSATVSQLLFSGSYLVGLQTAKIYKSLSETNYRKSKQDIKEQVANSYYLILVSEQTRDILKKNLENMRSTLAKTKQMEKVGMAESTDVDQLSVSVSTLENGVRSADRQVEMAYNMLRFQLGVPGDEKIQLTQTLDGIIDRINFTALMDSSMSVQRNLDYQLMETQVELSKKQLALQKSAYLPTLSSYYSHTEKILKPNFDASPKDVIGLNLSIPIFSSGLRKSKVSQANISLEQTENQKDLLEDQLKIQEKQLRFNLHNALDKYNSQKQNVKVALRVNRNFDLKYEHGVASSLERLQANDNYLQAENNFVGATMELLQAYVAWEKLLNDL</sequence>
<feature type="coiled-coil region" evidence="8">
    <location>
        <begin position="30"/>
        <end position="57"/>
    </location>
</feature>
<dbReference type="GO" id="GO:1990281">
    <property type="term" value="C:efflux pump complex"/>
    <property type="evidence" value="ECO:0007669"/>
    <property type="project" value="TreeGrafter"/>
</dbReference>
<evidence type="ECO:0000256" key="9">
    <source>
        <dbReference type="SAM" id="SignalP"/>
    </source>
</evidence>
<keyword evidence="9" id="KW-0732">Signal</keyword>
<keyword evidence="13" id="KW-1185">Reference proteome</keyword>
<dbReference type="RefSeq" id="WP_106541468.1">
    <property type="nucleotide sequence ID" value="NZ_BLAU01000001.1"/>
</dbReference>
<keyword evidence="8" id="KW-0175">Coiled coil</keyword>
<keyword evidence="5" id="KW-0812">Transmembrane</keyword>
<evidence type="ECO:0000313" key="13">
    <source>
        <dbReference type="Proteomes" id="UP000396862"/>
    </source>
</evidence>
<dbReference type="PANTHER" id="PTHR30026">
    <property type="entry name" value="OUTER MEMBRANE PROTEIN TOLC"/>
    <property type="match status" value="1"/>
</dbReference>
<evidence type="ECO:0000256" key="2">
    <source>
        <dbReference type="ARBA" id="ARBA00007613"/>
    </source>
</evidence>
<evidence type="ECO:0000313" key="11">
    <source>
        <dbReference type="EMBL" id="PSK83620.1"/>
    </source>
</evidence>
<keyword evidence="3" id="KW-0813">Transport</keyword>
<evidence type="ECO:0000256" key="6">
    <source>
        <dbReference type="ARBA" id="ARBA00023136"/>
    </source>
</evidence>
<comment type="subcellular location">
    <subcellularLocation>
        <location evidence="1">Cell outer membrane</location>
    </subcellularLocation>
</comment>
<evidence type="ECO:0000256" key="4">
    <source>
        <dbReference type="ARBA" id="ARBA00022452"/>
    </source>
</evidence>
<dbReference type="SUPFAM" id="SSF56954">
    <property type="entry name" value="Outer membrane efflux proteins (OEP)"/>
    <property type="match status" value="1"/>
</dbReference>